<evidence type="ECO:0000313" key="5">
    <source>
        <dbReference type="Proteomes" id="UP001642483"/>
    </source>
</evidence>
<feature type="region of interest" description="Disordered" evidence="2">
    <location>
        <begin position="604"/>
        <end position="665"/>
    </location>
</feature>
<feature type="region of interest" description="Disordered" evidence="2">
    <location>
        <begin position="55"/>
        <end position="193"/>
    </location>
</feature>
<feature type="compositionally biased region" description="Polar residues" evidence="2">
    <location>
        <begin position="153"/>
        <end position="172"/>
    </location>
</feature>
<feature type="compositionally biased region" description="Polar residues" evidence="2">
    <location>
        <begin position="55"/>
        <end position="71"/>
    </location>
</feature>
<feature type="region of interest" description="Disordered" evidence="2">
    <location>
        <begin position="310"/>
        <end position="377"/>
    </location>
</feature>
<sequence>MTDAIVMEFIRVCGVVTSTVKLTNMTNLTAQKVVKMLTIDDALVVMAPFSLQLSKSGSRKSLTSKENNTSKITDEAVEFGFSEPRSPPNNQERNSEKSNSPPPKSDSRIVANGNNNNAKVSTSSSVSTPTSQLPRQQSRNSRQGRSSSASSRTYNSTTPSSGAPRRQSSGSSKRPARITYAQTPRLPTQNGEYYYSDVSTPENKRPAMPNNRVERNNSMVKLGSWVQSQKQKQHSTNNVYPARRVPNTYDTASEMSSVVSPTRKGYSRQVQRAPSSNRRYKSGHYNDYMDPTEVASSVMSVPPMFRNKVMSLPRPRSSQDLHDKRSAQRRRMANSKSVGYISPQQELPPTTTRTKSDYNLPNDGHYADVRAPNSAHTPRRVYDDVFSPVSSNGYQDTRHFNYDPATSPTSPKSTYEVKQMDVRGKQGQLRAFAISAVKPSTNKAPAKAEKNLNLNMDKLDLSEDDIEAKLKKLNELDNIIHRLSDELNNLQNDKRRLEQSLQKAKSEFNSGNKSQFELEQNLSKVKSQLAKSTQKLKAMSKENESFEKEIRKLKSKLLEELNKGYKFESKSEQRQLEWELGRVEFMMEGVNKNKVGLVNKIESLRDDSQESDQTPPSSSRSSTNRKSYDYMMRSPRDVKRLSTDRRTSGGALHVRAPSSSSSVSQDSKYFTLPGHGVSHASSVDSLTAASLARYSRPMSGRTNLHRTKSAAERLLSGSHGNLTSVQDPSEIKRIQKEINQNRRRTLTGDFRHSRTLPRNYGYHDTHMQVGIDVQMAIKHHRMPKVLQRAKREMQRAEAERQPVKHDYDFGFDIDRFQEDTIAGKSRPEILHPDVTDDVPASPHKEEDLEPDELYVDVNLTHQLIAPDKVEIPDRLVDYEDIELSPEQEKVKQKKIRAIEHMLTRSGQTASRPTVHLAAALAAEAGSVARAVAYQAQQNKSINPSIV</sequence>
<feature type="compositionally biased region" description="Low complexity" evidence="2">
    <location>
        <begin position="614"/>
        <end position="625"/>
    </location>
</feature>
<dbReference type="Gene3D" id="1.20.5.340">
    <property type="match status" value="1"/>
</dbReference>
<proteinExistence type="predicted"/>
<feature type="compositionally biased region" description="Polar residues" evidence="2">
    <location>
        <begin position="268"/>
        <end position="277"/>
    </location>
</feature>
<protein>
    <recommendedName>
        <fullName evidence="3">Pleckstrin homology domain-containing protein</fullName>
    </recommendedName>
</protein>
<gene>
    <name evidence="4" type="ORF">CVLEPA_LOCUS8172</name>
</gene>
<organism evidence="4 5">
    <name type="scientific">Clavelina lepadiformis</name>
    <name type="common">Light-bulb sea squirt</name>
    <name type="synonym">Ascidia lepadiformis</name>
    <dbReference type="NCBI Taxonomy" id="159417"/>
    <lineage>
        <taxon>Eukaryota</taxon>
        <taxon>Metazoa</taxon>
        <taxon>Chordata</taxon>
        <taxon>Tunicata</taxon>
        <taxon>Ascidiacea</taxon>
        <taxon>Aplousobranchia</taxon>
        <taxon>Clavelinidae</taxon>
        <taxon>Clavelina</taxon>
    </lineage>
</organism>
<feature type="compositionally biased region" description="Basic and acidic residues" evidence="2">
    <location>
        <begin position="317"/>
        <end position="326"/>
    </location>
</feature>
<dbReference type="PANTHER" id="PTHR12752:SF9">
    <property type="entry name" value="KRAMER, ISOFORM I"/>
    <property type="match status" value="1"/>
</dbReference>
<dbReference type="EMBL" id="CAWYQH010000046">
    <property type="protein sequence ID" value="CAK8678235.1"/>
    <property type="molecule type" value="Genomic_DNA"/>
</dbReference>
<reference evidence="4 5" key="1">
    <citation type="submission" date="2024-02" db="EMBL/GenBank/DDBJ databases">
        <authorList>
            <person name="Daric V."/>
            <person name="Darras S."/>
        </authorList>
    </citation>
    <scope>NUCLEOTIDE SEQUENCE [LARGE SCALE GENOMIC DNA]</scope>
</reference>
<dbReference type="Proteomes" id="UP001642483">
    <property type="component" value="Unassembled WGS sequence"/>
</dbReference>
<dbReference type="Pfam" id="PF25541">
    <property type="entry name" value="TBCA_PH"/>
    <property type="match status" value="1"/>
</dbReference>
<dbReference type="InterPro" id="IPR057971">
    <property type="entry name" value="PKHA4-7_TBCA"/>
</dbReference>
<keyword evidence="1" id="KW-0175">Coiled coil</keyword>
<evidence type="ECO:0000259" key="3">
    <source>
        <dbReference type="Pfam" id="PF25541"/>
    </source>
</evidence>
<accession>A0ABP0FEY1</accession>
<name>A0ABP0FEY1_CLALP</name>
<feature type="compositionally biased region" description="Basic and acidic residues" evidence="2">
    <location>
        <begin position="634"/>
        <end position="647"/>
    </location>
</feature>
<comment type="caution">
    <text evidence="4">The sequence shown here is derived from an EMBL/GenBank/DDBJ whole genome shotgun (WGS) entry which is preliminary data.</text>
</comment>
<feature type="coiled-coil region" evidence="1">
    <location>
        <begin position="456"/>
        <end position="563"/>
    </location>
</feature>
<evidence type="ECO:0000256" key="1">
    <source>
        <dbReference type="SAM" id="Coils"/>
    </source>
</evidence>
<evidence type="ECO:0000313" key="4">
    <source>
        <dbReference type="EMBL" id="CAK8678235.1"/>
    </source>
</evidence>
<feature type="domain" description="Pleckstrin homology" evidence="3">
    <location>
        <begin position="462"/>
        <end position="589"/>
    </location>
</feature>
<feature type="compositionally biased region" description="Low complexity" evidence="2">
    <location>
        <begin position="120"/>
        <end position="152"/>
    </location>
</feature>
<evidence type="ECO:0000256" key="2">
    <source>
        <dbReference type="SAM" id="MobiDB-lite"/>
    </source>
</evidence>
<feature type="compositionally biased region" description="Polar residues" evidence="2">
    <location>
        <begin position="180"/>
        <end position="193"/>
    </location>
</feature>
<keyword evidence="5" id="KW-1185">Reference proteome</keyword>
<dbReference type="PANTHER" id="PTHR12752">
    <property type="entry name" value="PHOSPHOINOSITOL 3-PHOSPHATE-BINDING PROTEIN"/>
    <property type="match status" value="1"/>
</dbReference>
<feature type="region of interest" description="Disordered" evidence="2">
    <location>
        <begin position="252"/>
        <end position="288"/>
    </location>
</feature>
<feature type="compositionally biased region" description="Polar residues" evidence="2">
    <location>
        <begin position="334"/>
        <end position="359"/>
    </location>
</feature>